<proteinExistence type="predicted"/>
<evidence type="ECO:0000313" key="1">
    <source>
        <dbReference type="EMBL" id="KAJ9638279.1"/>
    </source>
</evidence>
<dbReference type="EMBL" id="JAPDRP010000021">
    <property type="protein sequence ID" value="KAJ9638279.1"/>
    <property type="molecule type" value="Genomic_DNA"/>
</dbReference>
<name>A0ACC2YSC4_9PEZI</name>
<keyword evidence="2" id="KW-1185">Reference proteome</keyword>
<organism evidence="1 2">
    <name type="scientific">Coniosporium tulheliwenetii</name>
    <dbReference type="NCBI Taxonomy" id="3383036"/>
    <lineage>
        <taxon>Eukaryota</taxon>
        <taxon>Fungi</taxon>
        <taxon>Dikarya</taxon>
        <taxon>Ascomycota</taxon>
        <taxon>Pezizomycotina</taxon>
        <taxon>Dothideomycetes</taxon>
        <taxon>Dothideomycetes incertae sedis</taxon>
        <taxon>Coniosporium</taxon>
    </lineage>
</organism>
<reference evidence="1" key="1">
    <citation type="submission" date="2022-10" db="EMBL/GenBank/DDBJ databases">
        <title>Culturing micro-colonial fungi from biological soil crusts in the Mojave desert and describing Neophaeococcomyces mojavensis, and introducing the new genera and species Taxawa tesnikishii.</title>
        <authorList>
            <person name="Kurbessoian T."/>
            <person name="Stajich J.E."/>
        </authorList>
    </citation>
    <scope>NUCLEOTIDE SEQUENCE</scope>
    <source>
        <strain evidence="1">JES_115</strain>
    </source>
</reference>
<gene>
    <name evidence="1" type="ORF">H2199_006966</name>
</gene>
<accession>A0ACC2YSC4</accession>
<protein>
    <submittedName>
        <fullName evidence="1">Uncharacterized protein</fullName>
    </submittedName>
</protein>
<sequence length="519" mass="57244">MARSTDPEAVKDPASSYESETLTQRTEALHAANGDQHNRSTDSDQASVISWDGPSDPENPFNWPTSRKWLITLTTCFITLIVGINATAIASAAEEINHEFGVSDEHFPHSYWPVCSWNVGAALMPLVVLPLMENFGVRTGYLISYAVFIIFIFPQAFAKNFATLIITRIFTGGAASVLENITGGIVSDIWQGEKARSLPINLYIWALLAGVTVGPVIGGGIIHHLEWRWIFYIQLILYAVFFPPLFLIIREPRGPIILKERAKHLRHETGKDVHARAEKDAPSLPQLIRESVIRPLHMLTTEYVVFTFTLWSAFAFGTVFLFTQSITQVYTTLYTWPPFLTGTVQSAVVIGQTVGLVVSLYQNRLYDASAKRNDESPGRPIPEARLYLAIPGSFLGLTAGFFWFGWTSYADLPWILSAIGLGLVGFGIFTVVAAVSNYITDAYAKYAASGLAAIAFGENIFAALMPLASKALYTDLGLHWASSLLGFLALVLSFAPVVLMVWGLQIRKRSPLMREAGQD</sequence>
<dbReference type="Proteomes" id="UP001172680">
    <property type="component" value="Unassembled WGS sequence"/>
</dbReference>
<comment type="caution">
    <text evidence="1">The sequence shown here is derived from an EMBL/GenBank/DDBJ whole genome shotgun (WGS) entry which is preliminary data.</text>
</comment>
<evidence type="ECO:0000313" key="2">
    <source>
        <dbReference type="Proteomes" id="UP001172680"/>
    </source>
</evidence>